<dbReference type="EMBL" id="JBHUCM010000018">
    <property type="protein sequence ID" value="MFD1539807.1"/>
    <property type="molecule type" value="Genomic_DNA"/>
</dbReference>
<protein>
    <submittedName>
        <fullName evidence="2">Amidohydrolase family protein</fullName>
    </submittedName>
</protein>
<name>A0ABW4GAS0_9ACTN</name>
<evidence type="ECO:0000313" key="3">
    <source>
        <dbReference type="Proteomes" id="UP001597097"/>
    </source>
</evidence>
<comment type="caution">
    <text evidence="2">The sequence shown here is derived from an EMBL/GenBank/DDBJ whole genome shotgun (WGS) entry which is preliminary data.</text>
</comment>
<dbReference type="RefSeq" id="WP_219533463.1">
    <property type="nucleotide sequence ID" value="NZ_JAHKRM010000018.1"/>
</dbReference>
<dbReference type="InterPro" id="IPR006680">
    <property type="entry name" value="Amidohydro-rel"/>
</dbReference>
<evidence type="ECO:0000313" key="2">
    <source>
        <dbReference type="EMBL" id="MFD1539807.1"/>
    </source>
</evidence>
<sequence>MSDDNLLHERPDTAPLVQGWSAAMEPLRYPVPSRLGQGADWPLRVGTEDMYDVVFRESPVDMAMAHAVPVWDWMPNSLAPLQAQYDFVSAYPDRAILCGAVDPLYHGVDGALKQMEYQVRELGARSFKFYNGHVDRSWRCDDRDLAYPLYRKAHELGIDMLQFHKGLPFGEWDVELLRPIDLQAPAREFRDMNFLIHHLALPYFDEAVSIASRFPNVYLALSGVLNYLRVAPREVQKQIGKLLQYVGPHKLIWGSEAAMTGPPAPFLKNFMELQIPDDLRDGYGYPQITHEDKRMILGGNMARLLGIDVPAKQRQLAATGT</sequence>
<keyword evidence="3" id="KW-1185">Reference proteome</keyword>
<accession>A0ABW4GAS0</accession>
<proteinExistence type="predicted"/>
<dbReference type="PANTHER" id="PTHR42889">
    <property type="entry name" value="BLR3681 PROTEIN"/>
    <property type="match status" value="1"/>
</dbReference>
<reference evidence="3" key="1">
    <citation type="journal article" date="2019" name="Int. J. Syst. Evol. Microbiol.">
        <title>The Global Catalogue of Microorganisms (GCM) 10K type strain sequencing project: providing services to taxonomists for standard genome sequencing and annotation.</title>
        <authorList>
            <consortium name="The Broad Institute Genomics Platform"/>
            <consortium name="The Broad Institute Genome Sequencing Center for Infectious Disease"/>
            <person name="Wu L."/>
            <person name="Ma J."/>
        </authorList>
    </citation>
    <scope>NUCLEOTIDE SEQUENCE [LARGE SCALE GENOMIC DNA]</scope>
    <source>
        <strain evidence="3">CGMCC 1.15399</strain>
    </source>
</reference>
<organism evidence="2 3">
    <name type="scientific">Nonomuraea guangzhouensis</name>
    <dbReference type="NCBI Taxonomy" id="1291555"/>
    <lineage>
        <taxon>Bacteria</taxon>
        <taxon>Bacillati</taxon>
        <taxon>Actinomycetota</taxon>
        <taxon>Actinomycetes</taxon>
        <taxon>Streptosporangiales</taxon>
        <taxon>Streptosporangiaceae</taxon>
        <taxon>Nonomuraea</taxon>
    </lineage>
</organism>
<dbReference type="Proteomes" id="UP001597097">
    <property type="component" value="Unassembled WGS sequence"/>
</dbReference>
<evidence type="ECO:0000259" key="1">
    <source>
        <dbReference type="Pfam" id="PF04909"/>
    </source>
</evidence>
<dbReference type="PANTHER" id="PTHR42889:SF1">
    <property type="entry name" value="BLR3681 PROTEIN"/>
    <property type="match status" value="1"/>
</dbReference>
<gene>
    <name evidence="2" type="ORF">ACFSJ0_22325</name>
</gene>
<dbReference type="Pfam" id="PF04909">
    <property type="entry name" value="Amidohydro_2"/>
    <property type="match status" value="1"/>
</dbReference>
<feature type="domain" description="Amidohydrolase-related" evidence="1">
    <location>
        <begin position="47"/>
        <end position="307"/>
    </location>
</feature>